<evidence type="ECO:0000256" key="4">
    <source>
        <dbReference type="ARBA" id="ARBA00022825"/>
    </source>
</evidence>
<feature type="active site" description="Charge relay system" evidence="5">
    <location>
        <position position="94"/>
    </location>
</feature>
<evidence type="ECO:0000259" key="6">
    <source>
        <dbReference type="Pfam" id="PF00082"/>
    </source>
</evidence>
<dbReference type="AlphaFoldDB" id="A0A9D7SBK8"/>
<feature type="domain" description="Peptidase S8/S53" evidence="6">
    <location>
        <begin position="87"/>
        <end position="368"/>
    </location>
</feature>
<dbReference type="PROSITE" id="PS51892">
    <property type="entry name" value="SUBTILASE"/>
    <property type="match status" value="1"/>
</dbReference>
<dbReference type="CDD" id="cd00306">
    <property type="entry name" value="Peptidases_S8_S53"/>
    <property type="match status" value="1"/>
</dbReference>
<name>A0A9D7SBK8_9BACT</name>
<evidence type="ECO:0000256" key="3">
    <source>
        <dbReference type="ARBA" id="ARBA00022801"/>
    </source>
</evidence>
<dbReference type="Gene3D" id="3.40.50.200">
    <property type="entry name" value="Peptidase S8/S53 domain"/>
    <property type="match status" value="1"/>
</dbReference>
<protein>
    <submittedName>
        <fullName evidence="7">S8/S53 family peptidase</fullName>
    </submittedName>
</protein>
<dbReference type="PANTHER" id="PTHR43806">
    <property type="entry name" value="PEPTIDASE S8"/>
    <property type="match status" value="1"/>
</dbReference>
<dbReference type="EMBL" id="JADKFW010000019">
    <property type="protein sequence ID" value="MBK9719388.1"/>
    <property type="molecule type" value="Genomic_DNA"/>
</dbReference>
<dbReference type="GO" id="GO:0004252">
    <property type="term" value="F:serine-type endopeptidase activity"/>
    <property type="evidence" value="ECO:0007669"/>
    <property type="project" value="UniProtKB-UniRule"/>
</dbReference>
<evidence type="ECO:0000313" key="7">
    <source>
        <dbReference type="EMBL" id="MBK9719388.1"/>
    </source>
</evidence>
<dbReference type="InterPro" id="IPR050131">
    <property type="entry name" value="Peptidase_S8_subtilisin-like"/>
</dbReference>
<comment type="caution">
    <text evidence="7">The sequence shown here is derived from an EMBL/GenBank/DDBJ whole genome shotgun (WGS) entry which is preliminary data.</text>
</comment>
<evidence type="ECO:0000256" key="1">
    <source>
        <dbReference type="ARBA" id="ARBA00011073"/>
    </source>
</evidence>
<dbReference type="GO" id="GO:0006508">
    <property type="term" value="P:proteolysis"/>
    <property type="evidence" value="ECO:0007669"/>
    <property type="project" value="UniProtKB-KW"/>
</dbReference>
<dbReference type="PANTHER" id="PTHR43806:SF11">
    <property type="entry name" value="CEREVISIN-RELATED"/>
    <property type="match status" value="1"/>
</dbReference>
<sequence length="409" mass="44779">MRNYLRGLCYKPIDTCKCGHQFELWEYPSVDAIADAQSVVQNAPRPGPIGRGLILNFTFDFSEPSPIITHTNKDSFNYTIGCPLIDSIKIAIVDSGVDPPTNNSYSSTVSGRINDSQFNWTAYKNFPTCCSDLFPRGIRLDGTFPLREPDDLNGHGTSVNAVSTGASFPNILINSPFKFVNIAILPSQGSGNLFDALCGLYYAIEQKPDIINISWGFKYLKGASVNNQLDIALHNVFLDCFNKANLDSILIVAGIGNDGLKLNDYQMFYPASFAGTLNNVISVGGLNIASNDLMHMSNYASINSNYLSVCVPGENIVALYPTGLNGNTTGWTIQSGTSFATPLITRTAGLIKSKYHINGPAQLKNKVLDLSISSQSSLRFEDLDESIHLIYRKIKLENVFHNICTTNPQ</sequence>
<gene>
    <name evidence="7" type="ORF">IPO85_18115</name>
</gene>
<dbReference type="InterPro" id="IPR036852">
    <property type="entry name" value="Peptidase_S8/S53_dom_sf"/>
</dbReference>
<dbReference type="SUPFAM" id="SSF52743">
    <property type="entry name" value="Subtilisin-like"/>
    <property type="match status" value="1"/>
</dbReference>
<proteinExistence type="inferred from homology"/>
<dbReference type="GO" id="GO:0005615">
    <property type="term" value="C:extracellular space"/>
    <property type="evidence" value="ECO:0007669"/>
    <property type="project" value="TreeGrafter"/>
</dbReference>
<dbReference type="InterPro" id="IPR000209">
    <property type="entry name" value="Peptidase_S8/S53_dom"/>
</dbReference>
<dbReference type="Pfam" id="PF00082">
    <property type="entry name" value="Peptidase_S8"/>
    <property type="match status" value="1"/>
</dbReference>
<feature type="active site" description="Charge relay system" evidence="5">
    <location>
        <position position="338"/>
    </location>
</feature>
<evidence type="ECO:0000256" key="5">
    <source>
        <dbReference type="PROSITE-ProRule" id="PRU01240"/>
    </source>
</evidence>
<keyword evidence="3 5" id="KW-0378">Hydrolase</keyword>
<comment type="similarity">
    <text evidence="1 5">Belongs to the peptidase S8 family.</text>
</comment>
<evidence type="ECO:0000256" key="2">
    <source>
        <dbReference type="ARBA" id="ARBA00022670"/>
    </source>
</evidence>
<reference evidence="7 8" key="1">
    <citation type="submission" date="2020-10" db="EMBL/GenBank/DDBJ databases">
        <title>Connecting structure to function with the recovery of over 1000 high-quality activated sludge metagenome-assembled genomes encoding full-length rRNA genes using long-read sequencing.</title>
        <authorList>
            <person name="Singleton C.M."/>
            <person name="Petriglieri F."/>
            <person name="Kristensen J.M."/>
            <person name="Kirkegaard R.H."/>
            <person name="Michaelsen T.Y."/>
            <person name="Andersen M.H."/>
            <person name="Karst S.M."/>
            <person name="Dueholm M.S."/>
            <person name="Nielsen P.H."/>
            <person name="Albertsen M."/>
        </authorList>
    </citation>
    <scope>NUCLEOTIDE SEQUENCE [LARGE SCALE GENOMIC DNA]</scope>
    <source>
        <strain evidence="7">Ribe_18-Q3-R11-54_BAT3C.373</strain>
    </source>
</reference>
<dbReference type="PRINTS" id="PR00723">
    <property type="entry name" value="SUBTILISIN"/>
</dbReference>
<keyword evidence="4 5" id="KW-0720">Serine protease</keyword>
<dbReference type="InterPro" id="IPR015500">
    <property type="entry name" value="Peptidase_S8_subtilisin-rel"/>
</dbReference>
<organism evidence="7 8">
    <name type="scientific">Candidatus Defluviibacterium haderslevense</name>
    <dbReference type="NCBI Taxonomy" id="2981993"/>
    <lineage>
        <taxon>Bacteria</taxon>
        <taxon>Pseudomonadati</taxon>
        <taxon>Bacteroidota</taxon>
        <taxon>Saprospiria</taxon>
        <taxon>Saprospirales</taxon>
        <taxon>Saprospiraceae</taxon>
        <taxon>Candidatus Defluviibacterium</taxon>
    </lineage>
</organism>
<accession>A0A9D7SBK8</accession>
<evidence type="ECO:0000313" key="8">
    <source>
        <dbReference type="Proteomes" id="UP000808349"/>
    </source>
</evidence>
<keyword evidence="2 5" id="KW-0645">Protease</keyword>
<dbReference type="Proteomes" id="UP000808349">
    <property type="component" value="Unassembled WGS sequence"/>
</dbReference>
<feature type="active site" description="Charge relay system" evidence="5">
    <location>
        <position position="155"/>
    </location>
</feature>